<reference evidence="6" key="1">
    <citation type="submission" date="2022-12" db="EMBL/GenBank/DDBJ databases">
        <authorList>
            <person name="Alioto T."/>
            <person name="Alioto T."/>
            <person name="Gomez Garrido J."/>
        </authorList>
    </citation>
    <scope>NUCLEOTIDE SEQUENCE</scope>
</reference>
<dbReference type="PANTHER" id="PTHR12062:SF29">
    <property type="entry name" value="ALPHA-1,3-MANNOSYL-GLYCOPROTEIN 4-BETA-N-ACETYLGLUCOSAMINYLTRANSFERASE C"/>
    <property type="match status" value="1"/>
</dbReference>
<dbReference type="PANTHER" id="PTHR12062">
    <property type="entry name" value="N-ACETYLGLUCOSAMINYLTRANSFERASE VI"/>
    <property type="match status" value="1"/>
</dbReference>
<dbReference type="InterPro" id="IPR056576">
    <property type="entry name" value="MGAT4_A/B/C_C"/>
</dbReference>
<dbReference type="GO" id="GO:0008375">
    <property type="term" value="F:acetylglucosaminyltransferase activity"/>
    <property type="evidence" value="ECO:0007669"/>
    <property type="project" value="TreeGrafter"/>
</dbReference>
<evidence type="ECO:0000313" key="7">
    <source>
        <dbReference type="Proteomes" id="UP001178461"/>
    </source>
</evidence>
<comment type="pathway">
    <text evidence="1">Protein modification; protein glycosylation.</text>
</comment>
<evidence type="ECO:0000313" key="6">
    <source>
        <dbReference type="EMBL" id="CAI5763434.1"/>
    </source>
</evidence>
<evidence type="ECO:0000256" key="2">
    <source>
        <dbReference type="ARBA" id="ARBA00022676"/>
    </source>
</evidence>
<keyword evidence="7" id="KW-1185">Reference proteome</keyword>
<proteinExistence type="predicted"/>
<dbReference type="Pfam" id="PF04666">
    <property type="entry name" value="MGAT4_cons"/>
    <property type="match status" value="1"/>
</dbReference>
<dbReference type="InterPro" id="IPR057279">
    <property type="entry name" value="MGAT4"/>
</dbReference>
<dbReference type="InterPro" id="IPR006759">
    <property type="entry name" value="Glyco_transf_54"/>
</dbReference>
<keyword evidence="3" id="KW-0808">Transferase</keyword>
<feature type="domain" description="MGAT4 conserved region" evidence="4">
    <location>
        <begin position="59"/>
        <end position="310"/>
    </location>
</feature>
<gene>
    <name evidence="6" type="ORF">PODLI_1B016835</name>
</gene>
<name>A0AA35NTT2_9SAUR</name>
<dbReference type="EMBL" id="OX395126">
    <property type="protein sequence ID" value="CAI5763434.1"/>
    <property type="molecule type" value="Genomic_DNA"/>
</dbReference>
<protein>
    <submittedName>
        <fullName evidence="6">Alpha-1,3-mannosyl-glycoprotein 4-beta-N-acetylglucosaminyltransferase C-like</fullName>
    </submittedName>
</protein>
<dbReference type="Pfam" id="PF23524">
    <property type="entry name" value="MGAT4A_C"/>
    <property type="match status" value="1"/>
</dbReference>
<evidence type="ECO:0000259" key="4">
    <source>
        <dbReference type="Pfam" id="PF04666"/>
    </source>
</evidence>
<dbReference type="Proteomes" id="UP001178461">
    <property type="component" value="Chromosome 1"/>
</dbReference>
<evidence type="ECO:0000256" key="3">
    <source>
        <dbReference type="ARBA" id="ARBA00022679"/>
    </source>
</evidence>
<feature type="domain" description="MGAT4 A/B/C C-terminal" evidence="5">
    <location>
        <begin position="326"/>
        <end position="446"/>
    </location>
</feature>
<organism evidence="6 7">
    <name type="scientific">Podarcis lilfordi</name>
    <name type="common">Lilford's wall lizard</name>
    <dbReference type="NCBI Taxonomy" id="74358"/>
    <lineage>
        <taxon>Eukaryota</taxon>
        <taxon>Metazoa</taxon>
        <taxon>Chordata</taxon>
        <taxon>Craniata</taxon>
        <taxon>Vertebrata</taxon>
        <taxon>Euteleostomi</taxon>
        <taxon>Lepidosauria</taxon>
        <taxon>Squamata</taxon>
        <taxon>Bifurcata</taxon>
        <taxon>Unidentata</taxon>
        <taxon>Episquamata</taxon>
        <taxon>Laterata</taxon>
        <taxon>Lacertibaenia</taxon>
        <taxon>Lacertidae</taxon>
        <taxon>Podarcis</taxon>
    </lineage>
</organism>
<dbReference type="GO" id="GO:0006487">
    <property type="term" value="P:protein N-linked glycosylation"/>
    <property type="evidence" value="ECO:0007669"/>
    <property type="project" value="TreeGrafter"/>
</dbReference>
<evidence type="ECO:0000259" key="5">
    <source>
        <dbReference type="Pfam" id="PF23524"/>
    </source>
</evidence>
<keyword evidence="2" id="KW-0328">Glycosyltransferase</keyword>
<dbReference type="AlphaFoldDB" id="A0AA35NTT2"/>
<accession>A0AA35NTT2</accession>
<evidence type="ECO:0000256" key="1">
    <source>
        <dbReference type="ARBA" id="ARBA00004922"/>
    </source>
</evidence>
<sequence length="458" mass="52561">MPLTQSFIRRRTIVLHPLCSCTVIAAQVLSELSHLDTDRMETITSENIILKKNPDFSVMESATGLLPIQYKYLLGSPPSIKRFLTIGISSFHKKKEHLLLKTIDSIFSHCRQEELNLITVVIYLANNDSKLNKENAEEMKVQFSAHVKAGRLLVIQSSVESYPPVHNLKVDLWGKNIKYKSKQNVDYAYLVNFCANLSQYYLMLEDDTACATGFVSIIQSYVRTMEESWTTIAFSRLGYIGKLYHSSDLTKLARFLLMFYDVIPADWLMTYFHKTKMQGETIFYWPSLFQHVGRISSFHELEVQHTDSEFYEDIGSLGDALTASCFTNMQIYGNYIPANVCPPGRGVFWGMNVTAKSYFTIVFDNPIIPQKIQIYTGSAEHSTDILHNGFVEKGRLKVHLNERQTCLSFIPIGDFKSGFFEMEDQTNKGDIECLRIKATAPQKHWLRIRRISIWVKKS</sequence>